<evidence type="ECO:0000313" key="3">
    <source>
        <dbReference type="Proteomes" id="UP001066276"/>
    </source>
</evidence>
<dbReference type="Proteomes" id="UP001066276">
    <property type="component" value="Chromosome 1_1"/>
</dbReference>
<dbReference type="EMBL" id="JANPWB010000001">
    <property type="protein sequence ID" value="KAJ1218607.1"/>
    <property type="molecule type" value="Genomic_DNA"/>
</dbReference>
<protein>
    <submittedName>
        <fullName evidence="2">Uncharacterized protein</fullName>
    </submittedName>
</protein>
<proteinExistence type="predicted"/>
<accession>A0AAV7X029</accession>
<evidence type="ECO:0000256" key="1">
    <source>
        <dbReference type="SAM" id="MobiDB-lite"/>
    </source>
</evidence>
<feature type="compositionally biased region" description="Basic residues" evidence="1">
    <location>
        <begin position="1"/>
        <end position="17"/>
    </location>
</feature>
<organism evidence="2 3">
    <name type="scientific">Pleurodeles waltl</name>
    <name type="common">Iberian ribbed newt</name>
    <dbReference type="NCBI Taxonomy" id="8319"/>
    <lineage>
        <taxon>Eukaryota</taxon>
        <taxon>Metazoa</taxon>
        <taxon>Chordata</taxon>
        <taxon>Craniata</taxon>
        <taxon>Vertebrata</taxon>
        <taxon>Euteleostomi</taxon>
        <taxon>Amphibia</taxon>
        <taxon>Batrachia</taxon>
        <taxon>Caudata</taxon>
        <taxon>Salamandroidea</taxon>
        <taxon>Salamandridae</taxon>
        <taxon>Pleurodelinae</taxon>
        <taxon>Pleurodeles</taxon>
    </lineage>
</organism>
<evidence type="ECO:0000313" key="2">
    <source>
        <dbReference type="EMBL" id="KAJ1218607.1"/>
    </source>
</evidence>
<reference evidence="2" key="1">
    <citation type="journal article" date="2022" name="bioRxiv">
        <title>Sequencing and chromosome-scale assembly of the giantPleurodeles waltlgenome.</title>
        <authorList>
            <person name="Brown T."/>
            <person name="Elewa A."/>
            <person name="Iarovenko S."/>
            <person name="Subramanian E."/>
            <person name="Araus A.J."/>
            <person name="Petzold A."/>
            <person name="Susuki M."/>
            <person name="Suzuki K.-i.T."/>
            <person name="Hayashi T."/>
            <person name="Toyoda A."/>
            <person name="Oliveira C."/>
            <person name="Osipova E."/>
            <person name="Leigh N.D."/>
            <person name="Simon A."/>
            <person name="Yun M.H."/>
        </authorList>
    </citation>
    <scope>NUCLEOTIDE SEQUENCE</scope>
    <source>
        <strain evidence="2">20211129_DDA</strain>
        <tissue evidence="2">Liver</tissue>
    </source>
</reference>
<keyword evidence="3" id="KW-1185">Reference proteome</keyword>
<dbReference type="AlphaFoldDB" id="A0AAV7X029"/>
<comment type="caution">
    <text evidence="2">The sequence shown here is derived from an EMBL/GenBank/DDBJ whole genome shotgun (WGS) entry which is preliminary data.</text>
</comment>
<feature type="region of interest" description="Disordered" evidence="1">
    <location>
        <begin position="1"/>
        <end position="23"/>
    </location>
</feature>
<gene>
    <name evidence="2" type="ORF">NDU88_006185</name>
</gene>
<name>A0AAV7X029_PLEWA</name>
<sequence>MSSPTHSKKLSASRHKVGAAAVKTRQAPLAKAASSNPFLSLSHPVSTRCVYCLPFSCRERTNVPNCGQEEQEGGLAVCRRPRGQRLSRRLVIVPSSNCRTGAWGALGCGISRSGLFSSSVFHEHFRAESMFFSRWANASPTGKS</sequence>